<proteinExistence type="predicted"/>
<dbReference type="EMBL" id="PCTU01000095">
    <property type="protein sequence ID" value="PIP87805.1"/>
    <property type="molecule type" value="Genomic_DNA"/>
</dbReference>
<evidence type="ECO:0000313" key="2">
    <source>
        <dbReference type="Proteomes" id="UP000229981"/>
    </source>
</evidence>
<comment type="caution">
    <text evidence="1">The sequence shown here is derived from an EMBL/GenBank/DDBJ whole genome shotgun (WGS) entry which is preliminary data.</text>
</comment>
<dbReference type="Proteomes" id="UP000229981">
    <property type="component" value="Unassembled WGS sequence"/>
</dbReference>
<reference evidence="1 2" key="1">
    <citation type="submission" date="2017-09" db="EMBL/GenBank/DDBJ databases">
        <title>Depth-based differentiation of microbial function through sediment-hosted aquifers and enrichment of novel symbionts in the deep terrestrial subsurface.</title>
        <authorList>
            <person name="Probst A.J."/>
            <person name="Ladd B."/>
            <person name="Jarett J.K."/>
            <person name="Geller-Mcgrath D.E."/>
            <person name="Sieber C.M."/>
            <person name="Emerson J.B."/>
            <person name="Anantharaman K."/>
            <person name="Thomas B.C."/>
            <person name="Malmstrom R."/>
            <person name="Stieglmeier M."/>
            <person name="Klingl A."/>
            <person name="Woyke T."/>
            <person name="Ryan C.M."/>
            <person name="Banfield J.F."/>
        </authorList>
    </citation>
    <scope>NUCLEOTIDE SEQUENCE [LARGE SCALE GENOMIC DNA]</scope>
    <source>
        <strain evidence="1">CG22_combo_CG10-13_8_21_14_all_01_47_9</strain>
    </source>
</reference>
<dbReference type="AlphaFoldDB" id="A0A2H0E044"/>
<accession>A0A2H0E044</accession>
<organism evidence="1 2">
    <name type="scientific">Candidatus Beckwithbacteria bacterium CG22_combo_CG10-13_8_21_14_all_01_47_9</name>
    <dbReference type="NCBI Taxonomy" id="1974496"/>
    <lineage>
        <taxon>Bacteria</taxon>
        <taxon>Candidatus Beckwithiibacteriota</taxon>
    </lineage>
</organism>
<name>A0A2H0E044_9BACT</name>
<gene>
    <name evidence="1" type="ORF">COW80_03735</name>
</gene>
<protein>
    <submittedName>
        <fullName evidence="1">Uncharacterized protein</fullName>
    </submittedName>
</protein>
<evidence type="ECO:0000313" key="1">
    <source>
        <dbReference type="EMBL" id="PIP87805.1"/>
    </source>
</evidence>
<sequence>MLPDLKTSAGFDALREVGYGFNNFDRPQNFKMQAEIVDLAIKSAGSLTAEPGIVIDTAYLVLDSLLNAPRGFEFFSRFPKEEVIQFCRLAVASREQQLPLPVVCPVCPDFTHGLGYQLNDGIDTSGELILANLDPLLGFFSKRSFGIQIDIHLADVEMFDQKVFEFSGETQEEFLAKTNRTIEKMRDVIQSLGLKEVVTVGSMMGIMATSNFSYLNRKATNVDGIKREKTSKKIRKTHEALVQERLRLSTAIGTITETDYSEIATEELADYSTYGDFINGQAVILSSDARSAVPAYNFLRTGHDEKTINPTIYLKKVKEKGGDLYTY</sequence>